<dbReference type="PROSITE" id="PS50932">
    <property type="entry name" value="HTH_LACI_2"/>
    <property type="match status" value="1"/>
</dbReference>
<dbReference type="PROSITE" id="PS00356">
    <property type="entry name" value="HTH_LACI_1"/>
    <property type="match status" value="1"/>
</dbReference>
<organism evidence="6 7">
    <name type="scientific">Actinotalea ferrariae CF5-4</name>
    <dbReference type="NCBI Taxonomy" id="948458"/>
    <lineage>
        <taxon>Bacteria</taxon>
        <taxon>Bacillati</taxon>
        <taxon>Actinomycetota</taxon>
        <taxon>Actinomycetes</taxon>
        <taxon>Micrococcales</taxon>
        <taxon>Cellulomonadaceae</taxon>
        <taxon>Actinotalea</taxon>
    </lineage>
</organism>
<proteinExistence type="predicted"/>
<dbReference type="InterPro" id="IPR010982">
    <property type="entry name" value="Lambda_DNA-bd_dom_sf"/>
</dbReference>
<dbReference type="InterPro" id="IPR028082">
    <property type="entry name" value="Peripla_BP_I"/>
</dbReference>
<keyword evidence="2" id="KW-0238">DNA-binding</keyword>
<dbReference type="GO" id="GO:0000976">
    <property type="term" value="F:transcription cis-regulatory region binding"/>
    <property type="evidence" value="ECO:0007669"/>
    <property type="project" value="TreeGrafter"/>
</dbReference>
<evidence type="ECO:0000259" key="5">
    <source>
        <dbReference type="PROSITE" id="PS50932"/>
    </source>
</evidence>
<dbReference type="AlphaFoldDB" id="A0A021VUC3"/>
<keyword evidence="1" id="KW-0805">Transcription regulation</keyword>
<name>A0A021VUC3_9CELL</name>
<evidence type="ECO:0000313" key="6">
    <source>
        <dbReference type="EMBL" id="EYR62672.1"/>
    </source>
</evidence>
<evidence type="ECO:0000256" key="1">
    <source>
        <dbReference type="ARBA" id="ARBA00023015"/>
    </source>
</evidence>
<dbReference type="SUPFAM" id="SSF53822">
    <property type="entry name" value="Periplasmic binding protein-like I"/>
    <property type="match status" value="1"/>
</dbReference>
<reference evidence="6 7" key="1">
    <citation type="submission" date="2014-01" db="EMBL/GenBank/DDBJ databases">
        <title>Actinotalea ferrariae CF5-4.</title>
        <authorList>
            <person name="Chen F."/>
            <person name="Li Y."/>
            <person name="Wang G."/>
        </authorList>
    </citation>
    <scope>NUCLEOTIDE SEQUENCE [LARGE SCALE GENOMIC DNA]</scope>
    <source>
        <strain evidence="6 7">CF5-4</strain>
    </source>
</reference>
<evidence type="ECO:0000313" key="7">
    <source>
        <dbReference type="Proteomes" id="UP000019753"/>
    </source>
</evidence>
<dbReference type="EMBL" id="AXCW01000191">
    <property type="protein sequence ID" value="EYR62672.1"/>
    <property type="molecule type" value="Genomic_DNA"/>
</dbReference>
<evidence type="ECO:0000256" key="4">
    <source>
        <dbReference type="SAM" id="MobiDB-lite"/>
    </source>
</evidence>
<evidence type="ECO:0000256" key="3">
    <source>
        <dbReference type="ARBA" id="ARBA00023163"/>
    </source>
</evidence>
<keyword evidence="3" id="KW-0804">Transcription</keyword>
<gene>
    <name evidence="6" type="ORF">N866_06330</name>
</gene>
<comment type="caution">
    <text evidence="6">The sequence shown here is derived from an EMBL/GenBank/DDBJ whole genome shotgun (WGS) entry which is preliminary data.</text>
</comment>
<accession>A0A021VUC3</accession>
<sequence>MPEDTLPPVGPGDAPAAVTPPGPALAPTLEDVAARAGVSRSTASRAINGGLKVSPDAQAAVDAAVVALRYTPNRAARSLVTRRTDAVALVVPEPDQLVLTDPYFAATVQGLSAALEPTDIQLVLLIARRGGDDGRTTRYLRNRNVDGAVVVSHHRDDAIVPLLADAGLPCVFVGRPFGAADGLTFVDVDNRDGGRRATEHLLAAGCRRIGTVAGPADMAAGLDRLEGWKDALRAAGLPPVAAEHGDFTAAGGAEATERLLREHPDLDGLFVASDLMATGALRVLQRRGRAVPEDVRLVGFDDLGVAESAEPALTTVASPVVRMSQVAGELLLCRIGALPRHREPQERLFGTRLVVRESA</sequence>
<feature type="domain" description="HTH lacI-type" evidence="5">
    <location>
        <begin position="27"/>
        <end position="81"/>
    </location>
</feature>
<dbReference type="PANTHER" id="PTHR30146">
    <property type="entry name" value="LACI-RELATED TRANSCRIPTIONAL REPRESSOR"/>
    <property type="match status" value="1"/>
</dbReference>
<dbReference type="Pfam" id="PF00356">
    <property type="entry name" value="LacI"/>
    <property type="match status" value="1"/>
</dbReference>
<dbReference type="RefSeq" id="WP_052023077.1">
    <property type="nucleotide sequence ID" value="NZ_AXCW01000191.1"/>
</dbReference>
<dbReference type="InterPro" id="IPR000843">
    <property type="entry name" value="HTH_LacI"/>
</dbReference>
<dbReference type="Gene3D" id="1.10.260.40">
    <property type="entry name" value="lambda repressor-like DNA-binding domains"/>
    <property type="match status" value="1"/>
</dbReference>
<dbReference type="Pfam" id="PF13377">
    <property type="entry name" value="Peripla_BP_3"/>
    <property type="match status" value="1"/>
</dbReference>
<dbReference type="GO" id="GO:0003700">
    <property type="term" value="F:DNA-binding transcription factor activity"/>
    <property type="evidence" value="ECO:0007669"/>
    <property type="project" value="TreeGrafter"/>
</dbReference>
<feature type="region of interest" description="Disordered" evidence="4">
    <location>
        <begin position="1"/>
        <end position="25"/>
    </location>
</feature>
<protein>
    <submittedName>
        <fullName evidence="6">LacI family transcriptional regulator</fullName>
    </submittedName>
</protein>
<keyword evidence="7" id="KW-1185">Reference proteome</keyword>
<dbReference type="InterPro" id="IPR046335">
    <property type="entry name" value="LacI/GalR-like_sensor"/>
</dbReference>
<dbReference type="SMART" id="SM00354">
    <property type="entry name" value="HTH_LACI"/>
    <property type="match status" value="1"/>
</dbReference>
<dbReference type="CDD" id="cd06267">
    <property type="entry name" value="PBP1_LacI_sugar_binding-like"/>
    <property type="match status" value="1"/>
</dbReference>
<dbReference type="Proteomes" id="UP000019753">
    <property type="component" value="Unassembled WGS sequence"/>
</dbReference>
<evidence type="ECO:0000256" key="2">
    <source>
        <dbReference type="ARBA" id="ARBA00023125"/>
    </source>
</evidence>
<dbReference type="SUPFAM" id="SSF47413">
    <property type="entry name" value="lambda repressor-like DNA-binding domains"/>
    <property type="match status" value="1"/>
</dbReference>
<dbReference type="PANTHER" id="PTHR30146:SF109">
    <property type="entry name" value="HTH-TYPE TRANSCRIPTIONAL REGULATOR GALS"/>
    <property type="match status" value="1"/>
</dbReference>
<dbReference type="CDD" id="cd01392">
    <property type="entry name" value="HTH_LacI"/>
    <property type="match status" value="1"/>
</dbReference>
<dbReference type="OrthoDB" id="4268837at2"/>
<dbReference type="Gene3D" id="3.40.50.2300">
    <property type="match status" value="2"/>
</dbReference>